<accession>A0A932LZX7</accession>
<feature type="region of interest" description="Disordered" evidence="1">
    <location>
        <begin position="43"/>
        <end position="64"/>
    </location>
</feature>
<name>A0A932LZX7_UNCTE</name>
<dbReference type="EMBL" id="JACPSX010000068">
    <property type="protein sequence ID" value="MBI3014229.1"/>
    <property type="molecule type" value="Genomic_DNA"/>
</dbReference>
<reference evidence="2" key="1">
    <citation type="submission" date="2020-07" db="EMBL/GenBank/DDBJ databases">
        <title>Huge and variable diversity of episymbiotic CPR bacteria and DPANN archaea in groundwater ecosystems.</title>
        <authorList>
            <person name="He C.Y."/>
            <person name="Keren R."/>
            <person name="Whittaker M."/>
            <person name="Farag I.F."/>
            <person name="Doudna J."/>
            <person name="Cate J.H.D."/>
            <person name="Banfield J.F."/>
        </authorList>
    </citation>
    <scope>NUCLEOTIDE SEQUENCE</scope>
    <source>
        <strain evidence="2">NC_groundwater_717_Ag_S-0.2um_59_8</strain>
    </source>
</reference>
<proteinExistence type="predicted"/>
<dbReference type="AlphaFoldDB" id="A0A932LZX7"/>
<organism evidence="2 3">
    <name type="scientific">Tectimicrobiota bacterium</name>
    <dbReference type="NCBI Taxonomy" id="2528274"/>
    <lineage>
        <taxon>Bacteria</taxon>
        <taxon>Pseudomonadati</taxon>
        <taxon>Nitrospinota/Tectimicrobiota group</taxon>
        <taxon>Candidatus Tectimicrobiota</taxon>
    </lineage>
</organism>
<evidence type="ECO:0000256" key="1">
    <source>
        <dbReference type="SAM" id="MobiDB-lite"/>
    </source>
</evidence>
<evidence type="ECO:0000313" key="3">
    <source>
        <dbReference type="Proteomes" id="UP000741360"/>
    </source>
</evidence>
<gene>
    <name evidence="2" type="ORF">HYY65_03980</name>
</gene>
<sequence length="64" mass="6795">VKLVSAARSPNQFILEGKFVDLLDPALAKIDQFLELNQRIQQAVASPSATPDVPTEGEKAGSSS</sequence>
<dbReference type="Proteomes" id="UP000741360">
    <property type="component" value="Unassembled WGS sequence"/>
</dbReference>
<evidence type="ECO:0000313" key="2">
    <source>
        <dbReference type="EMBL" id="MBI3014229.1"/>
    </source>
</evidence>
<feature type="non-terminal residue" evidence="2">
    <location>
        <position position="1"/>
    </location>
</feature>
<protein>
    <submittedName>
        <fullName evidence="2">Uncharacterized protein</fullName>
    </submittedName>
</protein>
<comment type="caution">
    <text evidence="2">The sequence shown here is derived from an EMBL/GenBank/DDBJ whole genome shotgun (WGS) entry which is preliminary data.</text>
</comment>